<organism evidence="4 5">
    <name type="scientific">Monodon monoceros</name>
    <name type="common">Narwhal</name>
    <name type="synonym">Ceratodon monodon</name>
    <dbReference type="NCBI Taxonomy" id="40151"/>
    <lineage>
        <taxon>Eukaryota</taxon>
        <taxon>Metazoa</taxon>
        <taxon>Chordata</taxon>
        <taxon>Craniata</taxon>
        <taxon>Vertebrata</taxon>
        <taxon>Euteleostomi</taxon>
        <taxon>Mammalia</taxon>
        <taxon>Eutheria</taxon>
        <taxon>Laurasiatheria</taxon>
        <taxon>Artiodactyla</taxon>
        <taxon>Whippomorpha</taxon>
        <taxon>Cetacea</taxon>
        <taxon>Odontoceti</taxon>
        <taxon>Monodontidae</taxon>
        <taxon>Monodon</taxon>
    </lineage>
</organism>
<feature type="compositionally biased region" description="Acidic residues" evidence="2">
    <location>
        <begin position="16"/>
        <end position="31"/>
    </location>
</feature>
<evidence type="ECO:0000256" key="2">
    <source>
        <dbReference type="SAM" id="MobiDB-lite"/>
    </source>
</evidence>
<evidence type="ECO:0000313" key="4">
    <source>
        <dbReference type="EMBL" id="TKC38428.1"/>
    </source>
</evidence>
<dbReference type="InterPro" id="IPR036398">
    <property type="entry name" value="CA_dom_sf"/>
</dbReference>
<feature type="region of interest" description="Disordered" evidence="2">
    <location>
        <begin position="1"/>
        <end position="32"/>
    </location>
</feature>
<comment type="similarity">
    <text evidence="1">Belongs to the alpha-carbonic anhydrase family.</text>
</comment>
<feature type="domain" description="Alpha-carbonic anhydrase" evidence="3">
    <location>
        <begin position="109"/>
        <end position="463"/>
    </location>
</feature>
<dbReference type="SMART" id="SM01057">
    <property type="entry name" value="Carb_anhydrase"/>
    <property type="match status" value="1"/>
</dbReference>
<dbReference type="Gene3D" id="3.10.200.10">
    <property type="entry name" value="Alpha carbonic anhydrase"/>
    <property type="match status" value="2"/>
</dbReference>
<accession>A0A4U1EPR6</accession>
<proteinExistence type="inferred from homology"/>
<dbReference type="AlphaFoldDB" id="A0A4U1EPR6"/>
<dbReference type="InterPro" id="IPR001148">
    <property type="entry name" value="CA_dom"/>
</dbReference>
<sequence>MADLSFIEDSVAFPEKEEDEEEEEEGVEWGYEEGNRPRVGRLAPLVSRCSGALAAPRVRSFPRASPTLAHAPGPFRGTRRSGESGGASRRRSRRGARPCCRAAVGICRGPEGEPEGCGGVEWGLVFPDANGEYQSPINLNSREARYDPSLLDVRLSPNYVVCRDCEVANDGHAIQYSRFFSLGRVELSLVQDKSLKSGRRPARLEKGWRTKLIRSGALSLATIASCTMTNHGHLEPKDIANRTVESEGTVYPGSSEAVALCLGLTGYEDKAQMGFVKVQGYVVSKIIAIQKVKASEYAVSTDKYLSRYKYQLMLHLIHWNSTLFGSIDEAVGKPRGIAIIALFVQIGKEHVGLKAVTEILQDIQYKGKSKTIPCFNPNTLLPDPLLRDYWVYEGSLTIPPCSEGVTWILFRYPLTISQLQIEEFRRLRTHAKGAELVEGCDGILGDNFRPTQPLSDRVIRAAFQ</sequence>
<dbReference type="PROSITE" id="PS51144">
    <property type="entry name" value="ALPHA_CA_2"/>
    <property type="match status" value="1"/>
</dbReference>
<comment type="caution">
    <text evidence="4">The sequence shown here is derived from an EMBL/GenBank/DDBJ whole genome shotgun (WGS) entry which is preliminary data.</text>
</comment>
<feature type="region of interest" description="Disordered" evidence="2">
    <location>
        <begin position="63"/>
        <end position="92"/>
    </location>
</feature>
<dbReference type="PANTHER" id="PTHR18952:SF104">
    <property type="entry name" value="CARBONIC ANHYDRASE-RELATED PROTEIN"/>
    <property type="match status" value="1"/>
</dbReference>
<dbReference type="GO" id="GO:0008270">
    <property type="term" value="F:zinc ion binding"/>
    <property type="evidence" value="ECO:0007669"/>
    <property type="project" value="InterPro"/>
</dbReference>
<dbReference type="Pfam" id="PF00194">
    <property type="entry name" value="Carb_anhydrase"/>
    <property type="match status" value="2"/>
</dbReference>
<dbReference type="InterPro" id="IPR023561">
    <property type="entry name" value="Carbonic_anhydrase_a-class"/>
</dbReference>
<dbReference type="PANTHER" id="PTHR18952">
    <property type="entry name" value="CARBONIC ANHYDRASE"/>
    <property type="match status" value="1"/>
</dbReference>
<protein>
    <recommendedName>
        <fullName evidence="3">Alpha-carbonic anhydrase domain-containing protein</fullName>
    </recommendedName>
</protein>
<evidence type="ECO:0000256" key="1">
    <source>
        <dbReference type="ARBA" id="ARBA00010718"/>
    </source>
</evidence>
<dbReference type="EMBL" id="RWIC01000992">
    <property type="protein sequence ID" value="TKC38428.1"/>
    <property type="molecule type" value="Genomic_DNA"/>
</dbReference>
<reference evidence="5" key="1">
    <citation type="journal article" date="2019" name="IScience">
        <title>Narwhal Genome Reveals Long-Term Low Genetic Diversity despite Current Large Abundance Size.</title>
        <authorList>
            <person name="Westbury M.V."/>
            <person name="Petersen B."/>
            <person name="Garde E."/>
            <person name="Heide-Jorgensen M.P."/>
            <person name="Lorenzen E.D."/>
        </authorList>
    </citation>
    <scope>NUCLEOTIDE SEQUENCE [LARGE SCALE GENOMIC DNA]</scope>
</reference>
<evidence type="ECO:0000313" key="5">
    <source>
        <dbReference type="Proteomes" id="UP000308365"/>
    </source>
</evidence>
<name>A0A4U1EPR6_MONMO</name>
<dbReference type="SUPFAM" id="SSF51069">
    <property type="entry name" value="Carbonic anhydrase"/>
    <property type="match status" value="2"/>
</dbReference>
<gene>
    <name evidence="4" type="ORF">EI555_015009</name>
</gene>
<dbReference type="GO" id="GO:0004089">
    <property type="term" value="F:carbonate dehydratase activity"/>
    <property type="evidence" value="ECO:0007669"/>
    <property type="project" value="InterPro"/>
</dbReference>
<dbReference type="Proteomes" id="UP000308365">
    <property type="component" value="Unassembled WGS sequence"/>
</dbReference>
<evidence type="ECO:0000259" key="3">
    <source>
        <dbReference type="PROSITE" id="PS51144"/>
    </source>
</evidence>